<evidence type="ECO:0000313" key="5">
    <source>
        <dbReference type="Proteomes" id="UP000243739"/>
    </source>
</evidence>
<dbReference type="GO" id="GO:0046417">
    <property type="term" value="P:chorismate metabolic process"/>
    <property type="evidence" value="ECO:0007669"/>
    <property type="project" value="InterPro"/>
</dbReference>
<dbReference type="Gene3D" id="1.20.59.10">
    <property type="entry name" value="Chorismate mutase"/>
    <property type="match status" value="1"/>
</dbReference>
<organism evidence="4 5">
    <name type="scientific">Vulcanibacillus modesticaldus</name>
    <dbReference type="NCBI Taxonomy" id="337097"/>
    <lineage>
        <taxon>Bacteria</taxon>
        <taxon>Bacillati</taxon>
        <taxon>Bacillota</taxon>
        <taxon>Bacilli</taxon>
        <taxon>Bacillales</taxon>
        <taxon>Bacillaceae</taxon>
        <taxon>Vulcanibacillus</taxon>
    </lineage>
</organism>
<keyword evidence="5" id="KW-1185">Reference proteome</keyword>
<dbReference type="Proteomes" id="UP000243739">
    <property type="component" value="Unassembled WGS sequence"/>
</dbReference>
<dbReference type="InterPro" id="IPR051331">
    <property type="entry name" value="Chorismate_mutase-related"/>
</dbReference>
<evidence type="ECO:0000256" key="2">
    <source>
        <dbReference type="SAM" id="Coils"/>
    </source>
</evidence>
<comment type="caution">
    <text evidence="4">The sequence shown here is derived from an EMBL/GenBank/DDBJ whole genome shotgun (WGS) entry which is preliminary data.</text>
</comment>
<dbReference type="SMART" id="SM00830">
    <property type="entry name" value="CM_2"/>
    <property type="match status" value="1"/>
</dbReference>
<keyword evidence="1" id="KW-0413">Isomerase</keyword>
<feature type="domain" description="Chorismate mutase" evidence="3">
    <location>
        <begin position="1"/>
        <end position="88"/>
    </location>
</feature>
<dbReference type="AlphaFoldDB" id="A0A1D2YUL2"/>
<dbReference type="PANTHER" id="PTHR38041">
    <property type="entry name" value="CHORISMATE MUTASE"/>
    <property type="match status" value="1"/>
</dbReference>
<feature type="coiled-coil region" evidence="2">
    <location>
        <begin position="4"/>
        <end position="63"/>
    </location>
</feature>
<dbReference type="InterPro" id="IPR002701">
    <property type="entry name" value="CM_II_prokaryot"/>
</dbReference>
<name>A0A1D2YUL2_9BACI</name>
<dbReference type="GO" id="GO:0009697">
    <property type="term" value="P:salicylic acid biosynthetic process"/>
    <property type="evidence" value="ECO:0007669"/>
    <property type="project" value="TreeGrafter"/>
</dbReference>
<proteinExistence type="predicted"/>
<evidence type="ECO:0000256" key="1">
    <source>
        <dbReference type="ARBA" id="ARBA00023235"/>
    </source>
</evidence>
<dbReference type="InterPro" id="IPR036979">
    <property type="entry name" value="CM_dom_sf"/>
</dbReference>
<reference evidence="4 5" key="1">
    <citation type="submission" date="2016-09" db="EMBL/GenBank/DDBJ databases">
        <title>Draft genome sequence for the type strain of Vulcanibacillus modesticaldus BR, a strictly anaerobic, moderately thermophilic, and nitrate-reducing bacterium from deep sea-hydrothermal vents of the Mid-Atlantic Ridge.</title>
        <authorList>
            <person name="Abin C.A."/>
            <person name="Hollibaugh J.T."/>
        </authorList>
    </citation>
    <scope>NUCLEOTIDE SEQUENCE [LARGE SCALE GENOMIC DNA]</scope>
    <source>
        <strain evidence="4 5">BR</strain>
    </source>
</reference>
<gene>
    <name evidence="4" type="ORF">BHF71_01780</name>
</gene>
<dbReference type="GO" id="GO:0004106">
    <property type="term" value="F:chorismate mutase activity"/>
    <property type="evidence" value="ECO:0007669"/>
    <property type="project" value="InterPro"/>
</dbReference>
<dbReference type="SUPFAM" id="SSF48600">
    <property type="entry name" value="Chorismate mutase II"/>
    <property type="match status" value="1"/>
</dbReference>
<evidence type="ECO:0000259" key="3">
    <source>
        <dbReference type="PROSITE" id="PS51168"/>
    </source>
</evidence>
<sequence>MNGLKILRDEIDKLDQDMVEIFEKRIEKVLKIAEYKAENNEPILNENREKEVILKNISRLKNKEYSNYVEELFNTILSISKKIQDKQLNTDTDS</sequence>
<dbReference type="Pfam" id="PF01817">
    <property type="entry name" value="CM_2"/>
    <property type="match status" value="1"/>
</dbReference>
<evidence type="ECO:0000313" key="4">
    <source>
        <dbReference type="EMBL" id="OEF99345.1"/>
    </source>
</evidence>
<dbReference type="InterPro" id="IPR011279">
    <property type="entry name" value="Chorismate_mutase_GmP"/>
</dbReference>
<dbReference type="EMBL" id="MIJF01000024">
    <property type="protein sequence ID" value="OEF99345.1"/>
    <property type="molecule type" value="Genomic_DNA"/>
</dbReference>
<dbReference type="NCBIfam" id="TIGR01805">
    <property type="entry name" value="CM_mono_grmpos"/>
    <property type="match status" value="1"/>
</dbReference>
<dbReference type="STRING" id="337097.BHF71_01780"/>
<protein>
    <submittedName>
        <fullName evidence="4">Chorismate mutase</fullName>
    </submittedName>
</protein>
<keyword evidence="2" id="KW-0175">Coiled coil</keyword>
<dbReference type="PANTHER" id="PTHR38041:SF1">
    <property type="entry name" value="CHORISMATE MUTASE"/>
    <property type="match status" value="1"/>
</dbReference>
<dbReference type="OrthoDB" id="9802281at2"/>
<dbReference type="InterPro" id="IPR036263">
    <property type="entry name" value="Chorismate_II_sf"/>
</dbReference>
<dbReference type="PROSITE" id="PS51168">
    <property type="entry name" value="CHORISMATE_MUT_2"/>
    <property type="match status" value="1"/>
</dbReference>
<accession>A0A1D2YUL2</accession>
<dbReference type="RefSeq" id="WP_069656738.1">
    <property type="nucleotide sequence ID" value="NZ_MIJF01000024.1"/>
</dbReference>